<gene>
    <name evidence="1" type="ORF">KP014_20790</name>
    <name evidence="2" type="ORF">SAMN04487895_101649</name>
</gene>
<dbReference type="Pfam" id="PF12952">
    <property type="entry name" value="DUF3841"/>
    <property type="match status" value="1"/>
</dbReference>
<evidence type="ECO:0000313" key="3">
    <source>
        <dbReference type="Proteomes" id="UP000198809"/>
    </source>
</evidence>
<reference evidence="2 3" key="1">
    <citation type="submission" date="2016-10" db="EMBL/GenBank/DDBJ databases">
        <authorList>
            <person name="de Groot N.N."/>
        </authorList>
    </citation>
    <scope>NUCLEOTIDE SEQUENCE [LARGE SCALE GENOMIC DNA]</scope>
    <source>
        <strain evidence="2 3">CGMCC 1.10238</strain>
    </source>
</reference>
<evidence type="ECO:0000313" key="2">
    <source>
        <dbReference type="EMBL" id="SEN47611.1"/>
    </source>
</evidence>
<dbReference type="EMBL" id="FODH01000001">
    <property type="protein sequence ID" value="SEN47611.1"/>
    <property type="molecule type" value="Genomic_DNA"/>
</dbReference>
<dbReference type="EMBL" id="CP076607">
    <property type="protein sequence ID" value="QWU14346.1"/>
    <property type="molecule type" value="Genomic_DNA"/>
</dbReference>
<accession>A0A1H8GU08</accession>
<evidence type="ECO:0000313" key="1">
    <source>
        <dbReference type="EMBL" id="QWU14346.1"/>
    </source>
</evidence>
<name>A0A1H8GU08_9BACL</name>
<dbReference type="InterPro" id="IPR024211">
    <property type="entry name" value="DUF3841"/>
</dbReference>
<organism evidence="2 3">
    <name type="scientific">Paenibacillus sophorae</name>
    <dbReference type="NCBI Taxonomy" id="1333845"/>
    <lineage>
        <taxon>Bacteria</taxon>
        <taxon>Bacillati</taxon>
        <taxon>Bacillota</taxon>
        <taxon>Bacilli</taxon>
        <taxon>Bacillales</taxon>
        <taxon>Paenibacillaceae</taxon>
        <taxon>Paenibacillus</taxon>
    </lineage>
</organism>
<reference evidence="1 4" key="2">
    <citation type="submission" date="2021-06" db="EMBL/GenBank/DDBJ databases">
        <title>Whole genome sequence of Paenibacillus sophorae DSM23020 for comparative genomics.</title>
        <authorList>
            <person name="Kim M.-J."/>
            <person name="Lee G."/>
            <person name="Shin J.-H."/>
        </authorList>
    </citation>
    <scope>NUCLEOTIDE SEQUENCE [LARGE SCALE GENOMIC DNA]</scope>
    <source>
        <strain evidence="1 4">DSM 23020</strain>
    </source>
</reference>
<dbReference type="OrthoDB" id="286252at2"/>
<dbReference type="RefSeq" id="WP_036588307.1">
    <property type="nucleotide sequence ID" value="NZ_CP076607.1"/>
</dbReference>
<evidence type="ECO:0000313" key="4">
    <source>
        <dbReference type="Proteomes" id="UP000683429"/>
    </source>
</evidence>
<dbReference type="STRING" id="1333845.SAMN04487895_101649"/>
<dbReference type="Proteomes" id="UP000683429">
    <property type="component" value="Chromosome"/>
</dbReference>
<dbReference type="AlphaFoldDB" id="A0A1H8GU08"/>
<sequence>MTKYWTLKTEEVWNEFKKLGYIEGSEEYALYPEEYKWMMQQMALRLPEYNGEYPVWLWLKKPDMRSTSHFESGTKCVRLTVELDEKDVLISDFENWHMVLNDSFNADSEDEYEAFYRGELSITKEESWERIFDLNRNINSNWSGTGEWLQGVTGRITLDKINKVEHFVARKRVEF</sequence>
<proteinExistence type="predicted"/>
<protein>
    <submittedName>
        <fullName evidence="1">DUF3841 domain-containing protein</fullName>
    </submittedName>
</protein>
<keyword evidence="4" id="KW-1185">Reference proteome</keyword>
<dbReference type="Proteomes" id="UP000198809">
    <property type="component" value="Unassembled WGS sequence"/>
</dbReference>